<sequence length="1292" mass="149668">MSDKAAKLKEKLKKQKSKDVKKVRVVVKTRSSKPIQKLKRKVRTIPVELPVKAKKVKDLFVPTTKTLEKKNVEETKIRGILEKLQNEEYDMSTPLFQHALAIYRDEMREVSPEEKPEDMDEKWELLSPAQKNDFILRALAKQKNAPYGREEFIEGLINLPDYYRMDFIQEYLAGTKTYVKAWHEWIAEHAQELEEKKQEEDKKIVELSNISKRTGEIRNAMLERALDFAQEHGRDVSGIDRYHDVLDLLAGKNEQKRQKVHKKIVSKFINLATELGFKNADKMSMIELASSIARREDELLSQADPAFLRKVERMSRKKMIKKALAIGVENAEELESPILLAKLLHHNIKSNKGPASKSTAELQKIAKHMGIDPKLPREKLIIAISAKKATQGRKTVGRLVPSGWGDESSEHLEMRKEQRREQLATFYPKWTPEKIQAQIDEEFGHRREDLVDSEKKRLVDKLVRITGRPIDDFRYKTMDDLHSEYEKLEQGDEYWTEFVRDTIIEKLAEITGNDPSVYVSRDTEDLEKELERLELSAFHDEETNKVRKEFLHARKCVSEFREYNWIKGKVTGVWIYPLNDEDIIRYTTIPHKNNMNVLGEERVEEKVQSSSSEDEEEVKRTMTTDFVNYAPYVTGIHGKTYAIRWYRANKAWFTMQCNKFANRRIQEGNVLTCFDTFGKPHQFVVAYSMIVVVNYTVKQFGADAIKIMGGPFMGQRLIVQNEEMFEASKRSARSRDLSRAEKIQELLNHKVDNDSIHVARSELSFALLRVASDKPDYGAGDDPNTPYLNIAINSVRTGANQNNRDFFYKVATIITFLTFKEAVIFRARVASEYYLPDVLMNLGTAEMLPEVFDNPLYTREDDEITYMDTVISHIISKTNRIVQKMGQRLFQMKNPTLPHVAHQTIFEDLPVPNYEKTICANKDEMGDIPKENLTFYYDEEKDATYCLDVENIIKRMSEGDFTNPYTGKKFPKDFRRRVTVTYIDHQGRKFILPYNKLQRQFAKGNYMNPKTGEEFDIGFVKKVRTNKIVKDFKKLDARLVRCENPQDVEDEPPSNVIFYKDSVNGRIYCFAIDRLSDSIIQHGRGGVINPYTNRHFSKRFIKQFRKKYNVALKQGGLRQQRFQDIYGENMIPTLMEKSKKSEEVAESKVAPPPTLLIPNLWSMISKDVTAREGYGELGLDSGEEVSEESSKSSSVSSFSMGESKGEEEGESNEESKEEKGESNEDESKGEESKASFGMGNDSCSKCSKSVKPDVHLRTIRFTDNDNFRDEKYCSIACFEDDRFKWHGRKRKK</sequence>
<feature type="compositionally biased region" description="Basic and acidic residues" evidence="1">
    <location>
        <begin position="1213"/>
        <end position="1233"/>
    </location>
</feature>
<evidence type="ECO:0000313" key="2">
    <source>
        <dbReference type="EMBL" id="QHT29388.1"/>
    </source>
</evidence>
<name>A0A6C0EK43_9ZZZZ</name>
<accession>A0A6C0EK43</accession>
<organism evidence="2">
    <name type="scientific">viral metagenome</name>
    <dbReference type="NCBI Taxonomy" id="1070528"/>
    <lineage>
        <taxon>unclassified sequences</taxon>
        <taxon>metagenomes</taxon>
        <taxon>organismal metagenomes</taxon>
    </lineage>
</organism>
<reference evidence="2" key="1">
    <citation type="journal article" date="2020" name="Nature">
        <title>Giant virus diversity and host interactions through global metagenomics.</title>
        <authorList>
            <person name="Schulz F."/>
            <person name="Roux S."/>
            <person name="Paez-Espino D."/>
            <person name="Jungbluth S."/>
            <person name="Walsh D.A."/>
            <person name="Denef V.J."/>
            <person name="McMahon K.D."/>
            <person name="Konstantinidis K.T."/>
            <person name="Eloe-Fadrosh E.A."/>
            <person name="Kyrpides N.C."/>
            <person name="Woyke T."/>
        </authorList>
    </citation>
    <scope>NUCLEOTIDE SEQUENCE</scope>
    <source>
        <strain evidence="2">GVMAG-M-3300005589-24</strain>
    </source>
</reference>
<protein>
    <submittedName>
        <fullName evidence="2">Uncharacterized protein</fullName>
    </submittedName>
</protein>
<proteinExistence type="predicted"/>
<dbReference type="EMBL" id="MN738876">
    <property type="protein sequence ID" value="QHT29388.1"/>
    <property type="molecule type" value="Genomic_DNA"/>
</dbReference>
<evidence type="ECO:0000256" key="1">
    <source>
        <dbReference type="SAM" id="MobiDB-lite"/>
    </source>
</evidence>
<feature type="region of interest" description="Disordered" evidence="1">
    <location>
        <begin position="1178"/>
        <end position="1249"/>
    </location>
</feature>
<feature type="compositionally biased region" description="Low complexity" evidence="1">
    <location>
        <begin position="1191"/>
        <end position="1202"/>
    </location>
</feature>